<name>A0A8C5PI23_9ANUR</name>
<feature type="compositionally biased region" description="Polar residues" evidence="12">
    <location>
        <begin position="19"/>
        <end position="32"/>
    </location>
</feature>
<keyword evidence="4" id="KW-0493">Microtubule</keyword>
<dbReference type="PANTHER" id="PTHR46961:SF15">
    <property type="entry name" value="AAA+ ATPASE DOMAIN-CONTAINING PROTEIN"/>
    <property type="match status" value="1"/>
</dbReference>
<reference evidence="19" key="2">
    <citation type="submission" date="2025-09" db="UniProtKB">
        <authorList>
            <consortium name="Ensembl"/>
        </authorList>
    </citation>
    <scope>IDENTIFICATION</scope>
</reference>
<dbReference type="Gene3D" id="1.20.920.30">
    <property type="match status" value="1"/>
</dbReference>
<evidence type="ECO:0000256" key="10">
    <source>
        <dbReference type="ARBA" id="ARBA00023175"/>
    </source>
</evidence>
<dbReference type="GO" id="GO:0005524">
    <property type="term" value="F:ATP binding"/>
    <property type="evidence" value="ECO:0007669"/>
    <property type="project" value="UniProtKB-KW"/>
</dbReference>
<dbReference type="InterPro" id="IPR043157">
    <property type="entry name" value="Dynein_AAA1S"/>
</dbReference>
<evidence type="ECO:0000256" key="9">
    <source>
        <dbReference type="ARBA" id="ARBA00023054"/>
    </source>
</evidence>
<feature type="domain" description="Dynein heavy chain AAA 5 extension" evidence="17">
    <location>
        <begin position="2267"/>
        <end position="2381"/>
    </location>
</feature>
<feature type="domain" description="Dynein heavy chain tail" evidence="13">
    <location>
        <begin position="236"/>
        <end position="520"/>
    </location>
</feature>
<sequence length="3117" mass="357010">MSSMHMMKTNKTSHRKLQSVASSYDQQNDNQSTGVAITDDETILYHLEVLCAQLKQIDDIMDKLREIKVLSEHAVGLRKPAQEDLIEDDDSESESVCDIPVFMEPKESVLFDGHNDSTLHTADLVRQNMGSSGKLHTLIEEDEAQVSVGESLESLDVPGKSEAIINSNDHPSNFQREEQLPKREEDHDLMLSNEEQHMLANLYSGEDAEDEETTLSSILMNKLEQMMSVLKQYIDTDTLLDTERRNSNPCEEGYSEFLGMNQQTEKYISVYIQALFLRKMATKDALSILQRFCVVNHRQGIKHILNECYFVAFDWFYEELKDVRQVYETFKDDPVLPRHMPPVIGAIMWSRKLLSNVEGSMKVFRNMKIITMCLTYSQTIKLYNRISSALLKYEELWYQKWRLKVDKSLSGLNNKLLVRDPVTQQFKVNTDWRIIHLMEETKWMLRLGIDVPEAAVVAFQQAEKFKLYKSDLQDMVQEYEKLQKKIPQSFSALFKPLLDRVNHHFQPALSTLSWSSVNIEGLLHKAKSAVNRLEESYNEVTEINKHVIEKNLEEIYYFDVLPVDEITQAPKSPEEFLQLVKCTVLERKLVLEEKASMIKNAFDDILKTLKKILDLIEENKEKPSSGKNVKLASNSWLQKSSRRLQPINIASEKSSNVYPEDVINQILERLSDHLYKAVYTCIFRSLIILAQLTGCDMESLSNKLSELFTQTNEDAKVVSDGPAFTRINPLTSIKELVSRFNTETKRLRFRHLFAFKIPRIIIDPPIEIAQDALHQAVTSILSTGDSLRWWAGEKKEQCFHANMTEDELIRNVVNNILNVINDMKPEVTKQVFGLRCYDFLWSDNVCRQSKELLDSNPGLVTIQKEVKRFVDLEQKITECAEVLVLGCICLDFSLLKEMLKGFAGSWKSHYATILHQQAKKSLFDAIQYRENMWQQITMPVQNLEQLNSCVTLLEEVEDMENKIDDVYRPIEMMYEHIKSFQLRIPREEVTEVINLRFKWTELLNLTYDVKVTLLKEKADIFKQELDKQVKSFVVEVIQFRNSFDTQGPAAPGVKPEEAVARLHDFKEKYQIYDAKRKTLNSVQRLFNIVPKEFPELDRTGKDLQLLGTLYILFQKFIDFDLEFQSTLWADVDLSKSNKEIEQYWSECLTWNYKLKDWDAFNEMAREVKFYFDIFPLLHDLKSKEIRNRHWLQVMSVTGSSFPLEANVLKVSHILDIELLKFQADLVSIAKAAKKEMDFEIKMRKIEEEWSEQVFNFMPHKNRGVILLVKEDNLKLLEELENAQILLAQMLTSKEIGPLREEATTWAVKLKHVGEVLELWLEVQDLWQNLEEIFSNSTIIKELPQEARRFAKVNRSWTLLMRSTYKTKNILQCCCTGDVPKEVLLRHFYQELEVCFSSLNVYLNQTRQAFSRFYFLSDLALLSVLSHPHDIKYLQNHFRSLFNGVLSVDVEVLEEEETGNHEEETVEISLPTLDFLSIRSGNEGWLSVGQRSTTHVTDSESIFQRSLKSAGISHDGKQSIAYRVPNRRMNAVAVRAHAGEMLQLEEQVAIVSGVGSWMSKLQETVRRSLNIKIFQVIEDINHGMPMDEWIQKNPSQVTILGLIYLWTKDCESSFAEMKQDRKAQGRVLKKYSGLVNKLSSVTSKGYWKNTEEPISQHQKLKLENMIMQVLYLRDIMETITSQKNIDMLDFDWQKVTRFYLKEHDGSQRHEINILDAQYIHECEFYGAQIPIIMNPVTEKCFLKISQVLQQVSGVVLLGEHGVGKTETLKGFSYLLGKFLLLFTCSSTTDISAIARVLSGTAIDGCWCCFDDFHLLPRNATSVFMHAANELYDSLKSRFNQIGLQNGYKAVPNPNCGLFLTVSRSTECQDLSGDVRAVFRAVSLVIPDYSVLLKAKLTSLGFRNPKLLATRLQLISELLREQLPEEYHQHFGFQSMTDVIHRACQRREIEKGMNSRWDVEGGRASCSSSVTSYQILTANVSSPVPSLKTGNSTERNKKSSSSNPALGAAKESHALIAEAMQDIIGPRMPNHSYMVFKQILDDVFMGLCDIPGIRHIAQKDLERAIILKAEENKLFPHSPWLKKVKQLYNLSLVNTGIIVAGPPASGKSACISAFVQALNHLHTSTEESGHKAHKLVKINPLSVDDDNSMFGVQHPSHVWQDGVLTYTWKKAVRNHSNTWIWFDGQLSSSWADNFNSVLGPGKVLQLSNGDQLDVPENLKLVFETTDLDQASPATCTKAGILFMERDTLGWGPLSKIWLEGRNQQEKAVLSKAFYKTLDPIFNLILCETRPLVPVTDVGLFHTCTNLLTVMLNEKAQSIGGQLHIERLFIFCLIWSVGALITSKERKRFSDLLKVYSSVLPDDDQGISVFDYYLDESGEWDTWQARLPEMTYVVSTDMMGEAFIETEDTMIVRTFLEYASMGAQNVLLTGPPGCGKTALMTDYISTQDRARTLLKRIVFSGSSKAKELQELLEQNIVHRQGFIYGAKDGKTLNLFIDDLNLPTPDENGVQRCNELLRMLLDEKVLVTLNKPFEWRSLEGVQIKAIMSFPSYNNKAERMFSQRLLRHFAIFPLPDLEGSQLQKVIFSVLEANMGKKEGLPLQEDLHLSLVTASCHLLESIKKVLVPSSTMGRQHYLFSLRDISKIFQSLCKMTNEDREDHCTVVAYWLHELNCVIKDKICRRSDLNWFSSELQNTTIKYFPDISEPSLQKMFITFPLEIKFSYQAGTDNRAVKVHLQSIGQLDDVRVYLQTVLQHYNEELGHQKLNVDLSENVVMQILRIHRVLSYEHGGNVLLVGSVGSKLSTLVKFALYVADVPLHVLDTSGHNNFISSLKSTIQISAVAGKPAAILLTAKELVIDSFLNIINSLLICGEYASLFSTEEMNELLQVLGPSLRRKHPHLGYDPARYLLSQVKSLLRIMVCLPPNHELLKTASRKYPGFLNGCQLIWIDSWSQVAINAEAKHYMKQHQIMETHGEEMGVQVVLAISLIHSHMLKENNQVPWVESSVQNPCGDTANMASWAEDRKEDTRLAQLPYCRDIIQERIELLAAKEMNTRSNAAFIGPSRLQVFLDNFKHIFQEKMDKQKNTTQLIQYVKTSIRSRFSNICPSLLLKLSDSTCAPLP</sequence>
<dbReference type="Gene3D" id="1.10.472.130">
    <property type="match status" value="1"/>
</dbReference>
<keyword evidence="3" id="KW-0963">Cytoplasm</keyword>
<evidence type="ECO:0000256" key="11">
    <source>
        <dbReference type="ARBA" id="ARBA00023212"/>
    </source>
</evidence>
<keyword evidence="5" id="KW-0677">Repeat</keyword>
<keyword evidence="6" id="KW-0547">Nucleotide-binding</keyword>
<dbReference type="SUPFAM" id="SSF52540">
    <property type="entry name" value="P-loop containing nucleoside triphosphate hydrolases"/>
    <property type="match status" value="2"/>
</dbReference>
<keyword evidence="7" id="KW-0067">ATP-binding</keyword>
<evidence type="ECO:0000256" key="7">
    <source>
        <dbReference type="ARBA" id="ARBA00022840"/>
    </source>
</evidence>
<dbReference type="GO" id="GO:0005874">
    <property type="term" value="C:microtubule"/>
    <property type="evidence" value="ECO:0007669"/>
    <property type="project" value="UniProtKB-KW"/>
</dbReference>
<dbReference type="InterPro" id="IPR042228">
    <property type="entry name" value="Dynein_linker_3"/>
</dbReference>
<feature type="domain" description="Dynein heavy chain AAA module D4" evidence="16">
    <location>
        <begin position="2763"/>
        <end position="2988"/>
    </location>
</feature>
<organism evidence="19 20">
    <name type="scientific">Leptobrachium leishanense</name>
    <name type="common">Leishan spiny toad</name>
    <dbReference type="NCBI Taxonomy" id="445787"/>
    <lineage>
        <taxon>Eukaryota</taxon>
        <taxon>Metazoa</taxon>
        <taxon>Chordata</taxon>
        <taxon>Craniata</taxon>
        <taxon>Vertebrata</taxon>
        <taxon>Euteleostomi</taxon>
        <taxon>Amphibia</taxon>
        <taxon>Batrachia</taxon>
        <taxon>Anura</taxon>
        <taxon>Pelobatoidea</taxon>
        <taxon>Megophryidae</taxon>
        <taxon>Leptobrachium</taxon>
    </lineage>
</organism>
<evidence type="ECO:0000256" key="2">
    <source>
        <dbReference type="ARBA" id="ARBA00008887"/>
    </source>
</evidence>
<dbReference type="Gene3D" id="3.20.180.20">
    <property type="entry name" value="Dynein heavy chain, N-terminal domain 2"/>
    <property type="match status" value="1"/>
</dbReference>
<dbReference type="PANTHER" id="PTHR46961">
    <property type="entry name" value="DYNEIN HEAVY CHAIN 1, AXONEMAL-LIKE PROTEIN"/>
    <property type="match status" value="1"/>
</dbReference>
<dbReference type="InterPro" id="IPR042222">
    <property type="entry name" value="Dynein_2_N"/>
</dbReference>
<protein>
    <recommendedName>
        <fullName evidence="21">Dynein heavy chain</fullName>
    </recommendedName>
</protein>
<dbReference type="InterPro" id="IPR027417">
    <property type="entry name" value="P-loop_NTPase"/>
</dbReference>
<dbReference type="Pfam" id="PF12775">
    <property type="entry name" value="AAA_7"/>
    <property type="match status" value="1"/>
</dbReference>
<feature type="compositionally biased region" description="Polar residues" evidence="12">
    <location>
        <begin position="1981"/>
        <end position="2002"/>
    </location>
</feature>
<dbReference type="Pfam" id="PF17857">
    <property type="entry name" value="AAA_lid_1"/>
    <property type="match status" value="1"/>
</dbReference>
<evidence type="ECO:0000256" key="6">
    <source>
        <dbReference type="ARBA" id="ARBA00022741"/>
    </source>
</evidence>
<dbReference type="Gene3D" id="1.10.8.710">
    <property type="match status" value="1"/>
</dbReference>
<dbReference type="Pfam" id="PF17852">
    <property type="entry name" value="Dynein_AAA_lid"/>
    <property type="match status" value="1"/>
</dbReference>
<feature type="domain" description="Dynein heavy chain hydrolytic ATP-binding dynein motor region" evidence="15">
    <location>
        <begin position="2008"/>
        <end position="2106"/>
    </location>
</feature>
<keyword evidence="10" id="KW-0505">Motor protein</keyword>
<dbReference type="Pfam" id="PF08393">
    <property type="entry name" value="DHC_N2"/>
    <property type="match status" value="1"/>
</dbReference>
<evidence type="ECO:0000259" key="16">
    <source>
        <dbReference type="Pfam" id="PF12780"/>
    </source>
</evidence>
<dbReference type="Gene3D" id="3.40.50.300">
    <property type="entry name" value="P-loop containing nucleotide triphosphate hydrolases"/>
    <property type="match status" value="3"/>
</dbReference>
<dbReference type="GO" id="GO:0030286">
    <property type="term" value="C:dynein complex"/>
    <property type="evidence" value="ECO:0007669"/>
    <property type="project" value="UniProtKB-KW"/>
</dbReference>
<feature type="domain" description="Dynein heavy chain linker" evidence="14">
    <location>
        <begin position="1097"/>
        <end position="1570"/>
    </location>
</feature>
<evidence type="ECO:0000256" key="1">
    <source>
        <dbReference type="ARBA" id="ARBA00004245"/>
    </source>
</evidence>
<dbReference type="OrthoDB" id="286107at2759"/>
<dbReference type="Gene3D" id="1.10.287.2620">
    <property type="match status" value="1"/>
</dbReference>
<evidence type="ECO:0000259" key="17">
    <source>
        <dbReference type="Pfam" id="PF17852"/>
    </source>
</evidence>
<feature type="domain" description="Dynein heavy chain hydrolytic ATP-binding dynein motor region" evidence="15">
    <location>
        <begin position="1720"/>
        <end position="1949"/>
    </location>
</feature>
<proteinExistence type="inferred from homology"/>
<evidence type="ECO:0000313" key="20">
    <source>
        <dbReference type="Proteomes" id="UP000694569"/>
    </source>
</evidence>
<dbReference type="GO" id="GO:0045505">
    <property type="term" value="F:dynein intermediate chain binding"/>
    <property type="evidence" value="ECO:0007669"/>
    <property type="project" value="InterPro"/>
</dbReference>
<dbReference type="InterPro" id="IPR013602">
    <property type="entry name" value="Dynein_heavy_linker"/>
</dbReference>
<dbReference type="InterPro" id="IPR013594">
    <property type="entry name" value="Dynein_heavy_tail"/>
</dbReference>
<dbReference type="InterPro" id="IPR041589">
    <property type="entry name" value="DNAH3_AAA_lid_1"/>
</dbReference>
<dbReference type="InterPro" id="IPR035699">
    <property type="entry name" value="AAA_6"/>
</dbReference>
<evidence type="ECO:0000256" key="4">
    <source>
        <dbReference type="ARBA" id="ARBA00022701"/>
    </source>
</evidence>
<accession>A0A8C5PI23</accession>
<evidence type="ECO:0000259" key="18">
    <source>
        <dbReference type="Pfam" id="PF17857"/>
    </source>
</evidence>
<evidence type="ECO:0000256" key="5">
    <source>
        <dbReference type="ARBA" id="ARBA00022737"/>
    </source>
</evidence>
<keyword evidence="8" id="KW-0243">Dynein</keyword>
<feature type="domain" description="Dynein heavy chain 3 AAA+ lid" evidence="18">
    <location>
        <begin position="2611"/>
        <end position="2704"/>
    </location>
</feature>
<dbReference type="GeneTree" id="ENSGT00940000169423"/>
<dbReference type="GO" id="GO:0051959">
    <property type="term" value="F:dynein light intermediate chain binding"/>
    <property type="evidence" value="ECO:0007669"/>
    <property type="project" value="InterPro"/>
</dbReference>
<dbReference type="InterPro" id="IPR041466">
    <property type="entry name" value="Dynein_AAA5_ext"/>
</dbReference>
<comment type="similarity">
    <text evidence="2">Belongs to the dynein heavy chain family.</text>
</comment>
<dbReference type="Ensembl" id="ENSLLET00000023995.1">
    <property type="protein sequence ID" value="ENSLLEP00000023117.1"/>
    <property type="gene ID" value="ENSLLEG00000014621.1"/>
</dbReference>
<dbReference type="Gene3D" id="1.20.58.1120">
    <property type="match status" value="1"/>
</dbReference>
<dbReference type="Pfam" id="PF08385">
    <property type="entry name" value="DHC_N1"/>
    <property type="match status" value="1"/>
</dbReference>
<dbReference type="Proteomes" id="UP000694569">
    <property type="component" value="Unplaced"/>
</dbReference>
<reference evidence="19" key="1">
    <citation type="submission" date="2025-08" db="UniProtKB">
        <authorList>
            <consortium name="Ensembl"/>
        </authorList>
    </citation>
    <scope>IDENTIFICATION</scope>
</reference>
<feature type="region of interest" description="Disordered" evidence="12">
    <location>
        <begin position="1"/>
        <end position="32"/>
    </location>
</feature>
<evidence type="ECO:0000259" key="13">
    <source>
        <dbReference type="Pfam" id="PF08385"/>
    </source>
</evidence>
<evidence type="ECO:0000259" key="14">
    <source>
        <dbReference type="Pfam" id="PF08393"/>
    </source>
</evidence>
<dbReference type="InterPro" id="IPR024317">
    <property type="entry name" value="Dynein_heavy_chain_D4_dom"/>
</dbReference>
<dbReference type="GO" id="GO:0007018">
    <property type="term" value="P:microtubule-based movement"/>
    <property type="evidence" value="ECO:0007669"/>
    <property type="project" value="InterPro"/>
</dbReference>
<keyword evidence="20" id="KW-1185">Reference proteome</keyword>
<evidence type="ECO:0000259" key="15">
    <source>
        <dbReference type="Pfam" id="PF12774"/>
    </source>
</evidence>
<evidence type="ECO:0000313" key="19">
    <source>
        <dbReference type="Ensembl" id="ENSLLEP00000023117.1"/>
    </source>
</evidence>
<dbReference type="GO" id="GO:0031514">
    <property type="term" value="C:motile cilium"/>
    <property type="evidence" value="ECO:0007669"/>
    <property type="project" value="UniProtKB-ARBA"/>
</dbReference>
<comment type="subcellular location">
    <subcellularLocation>
        <location evidence="1">Cytoplasm</location>
        <location evidence="1">Cytoskeleton</location>
    </subcellularLocation>
</comment>
<dbReference type="Pfam" id="PF12780">
    <property type="entry name" value="AAA_8"/>
    <property type="match status" value="1"/>
</dbReference>
<dbReference type="Pfam" id="PF12774">
    <property type="entry name" value="AAA_6"/>
    <property type="match status" value="2"/>
</dbReference>
<keyword evidence="9" id="KW-0175">Coiled coil</keyword>
<evidence type="ECO:0008006" key="21">
    <source>
        <dbReference type="Google" id="ProtNLM"/>
    </source>
</evidence>
<evidence type="ECO:0000256" key="3">
    <source>
        <dbReference type="ARBA" id="ARBA00022490"/>
    </source>
</evidence>
<dbReference type="InterPro" id="IPR026983">
    <property type="entry name" value="DHC"/>
</dbReference>
<feature type="region of interest" description="Disordered" evidence="12">
    <location>
        <begin position="1981"/>
        <end position="2004"/>
    </location>
</feature>
<keyword evidence="11" id="KW-0206">Cytoskeleton</keyword>
<evidence type="ECO:0000256" key="12">
    <source>
        <dbReference type="SAM" id="MobiDB-lite"/>
    </source>
</evidence>
<dbReference type="Gene3D" id="1.20.140.100">
    <property type="entry name" value="Dynein heavy chain, N-terminal domain 2"/>
    <property type="match status" value="1"/>
</dbReference>
<evidence type="ECO:0000256" key="8">
    <source>
        <dbReference type="ARBA" id="ARBA00023017"/>
    </source>
</evidence>